<sequence length="213" mass="24628">NLSLIFKDIISRIYTDLIFPIIKKKRGSKVYSKCVFHPSLLFKRVKKKLSFFLYGGSNSVLAHIDVLRHNGPVVFSRNHLLLDIYTCKEAILSIASFYKDLDKSSTTIINEDIEKFTEEIIKNQEHCLAGGKTDFDNLLIVLENAHTANVRKTLFDKKFNDYKNKKSSFYDWLKTRKNDYDKKPNNIENEITKLLKNNESTGGMSDRGVISHE</sequence>
<dbReference type="KEGG" id="pfd:PFDG_04878"/>
<dbReference type="EMBL" id="GG702224">
    <property type="protein sequence ID" value="KOB89329.1"/>
    <property type="molecule type" value="Genomic_DNA"/>
</dbReference>
<proteinExistence type="predicted"/>
<protein>
    <submittedName>
        <fullName evidence="1">Uncharacterized protein</fullName>
    </submittedName>
</protein>
<feature type="non-terminal residue" evidence="1">
    <location>
        <position position="1"/>
    </location>
</feature>
<evidence type="ECO:0000313" key="2">
    <source>
        <dbReference type="Proteomes" id="UP000054282"/>
    </source>
</evidence>
<accession>A0A0L7M8Z4</accession>
<evidence type="ECO:0000313" key="1">
    <source>
        <dbReference type="EMBL" id="KOB89329.1"/>
    </source>
</evidence>
<organism evidence="1 2">
    <name type="scientific">Plasmodium falciparum (isolate Dd2)</name>
    <dbReference type="NCBI Taxonomy" id="57267"/>
    <lineage>
        <taxon>Eukaryota</taxon>
        <taxon>Sar</taxon>
        <taxon>Alveolata</taxon>
        <taxon>Apicomplexa</taxon>
        <taxon>Aconoidasida</taxon>
        <taxon>Haemosporida</taxon>
        <taxon>Plasmodiidae</taxon>
        <taxon>Plasmodium</taxon>
        <taxon>Plasmodium (Laverania)</taxon>
    </lineage>
</organism>
<reference evidence="2" key="1">
    <citation type="submission" date="2006-09" db="EMBL/GenBank/DDBJ databases">
        <title>Annotation of Plasmodium falciparum Dd2.</title>
        <authorList>
            <consortium name="The Broad Institute Genome Sequencing Platform"/>
            <person name="Volkman S.K."/>
            <person name="Neafsey D.E."/>
            <person name="Dash A.P."/>
            <person name="Chitnis C.E."/>
            <person name="Hartl D.L."/>
            <person name="Young S.K."/>
            <person name="Zeng Q."/>
            <person name="Koehrsen M."/>
            <person name="Alvarado L."/>
            <person name="Berlin A."/>
            <person name="Borenstein D."/>
            <person name="Chapman S.B."/>
            <person name="Chen Z."/>
            <person name="Engels R."/>
            <person name="Freedman E."/>
            <person name="Gellesch M."/>
            <person name="Goldberg J."/>
            <person name="Griggs A."/>
            <person name="Gujja S."/>
            <person name="Heilman E.R."/>
            <person name="Heiman D.I."/>
            <person name="Howarth C."/>
            <person name="Jen D."/>
            <person name="Larson L."/>
            <person name="Mehta T."/>
            <person name="Neiman D."/>
            <person name="Park D."/>
            <person name="Pearson M."/>
            <person name="Roberts A."/>
            <person name="Saif S."/>
            <person name="Shea T."/>
            <person name="Shenoy N."/>
            <person name="Sisk P."/>
            <person name="Stolte C."/>
            <person name="Sykes S."/>
            <person name="Walk T."/>
            <person name="White J."/>
            <person name="Yandava C."/>
            <person name="Haas B."/>
            <person name="Henn M.R."/>
            <person name="Nusbaum C."/>
            <person name="Birren B."/>
        </authorList>
    </citation>
    <scope>NUCLEOTIDE SEQUENCE [LARGE SCALE GENOMIC DNA]</scope>
</reference>
<reference evidence="2" key="2">
    <citation type="submission" date="2006-09" db="EMBL/GenBank/DDBJ databases">
        <title>The genome sequence of Plasmodium falciparum Dd2.</title>
        <authorList>
            <consortium name="The Broad Institute Genome Sequencing Platform"/>
            <person name="Birren B."/>
            <person name="Lander E."/>
            <person name="Galagan J."/>
            <person name="Nusbaum C."/>
            <person name="Devon K."/>
            <person name="Henn M."/>
            <person name="Jaffe D."/>
            <person name="Butler J."/>
            <person name="Alvarez P."/>
            <person name="Gnerre S."/>
            <person name="Grabherr M."/>
            <person name="Kleber M."/>
            <person name="Mauceli E."/>
            <person name="Brockman W."/>
            <person name="MacCallum I.A."/>
            <person name="Rounsley S."/>
            <person name="Young S."/>
            <person name="LaButti K."/>
            <person name="Pushparaj V."/>
            <person name="DeCaprio D."/>
            <person name="Crawford M."/>
            <person name="Koehrsen M."/>
            <person name="Engels R."/>
            <person name="Montgomery P."/>
            <person name="Pearson M."/>
            <person name="Howarth C."/>
            <person name="Larson L."/>
            <person name="Luoma S."/>
            <person name="White J."/>
            <person name="Kodira C."/>
            <person name="Zeng Q."/>
            <person name="O'Leary S."/>
            <person name="Yandava C."/>
            <person name="Alvarado L."/>
            <person name="Wirth D."/>
            <person name="Volkman S."/>
            <person name="Hartl D."/>
        </authorList>
    </citation>
    <scope>NUCLEOTIDE SEQUENCE [LARGE SCALE GENOMIC DNA]</scope>
</reference>
<dbReference type="AlphaFoldDB" id="A0A0L7M8Z4"/>
<gene>
    <name evidence="1" type="ORF">PFDG_04878</name>
</gene>
<name>A0A0L7M8Z4_PLAF4</name>
<dbReference type="Proteomes" id="UP000054282">
    <property type="component" value="Unassembled WGS sequence"/>
</dbReference>